<evidence type="ECO:0000313" key="2">
    <source>
        <dbReference type="EMBL" id="VDP83216.1"/>
    </source>
</evidence>
<dbReference type="WBParaSite" id="ECPE_0000833501-mRNA-1">
    <property type="protein sequence ID" value="ECPE_0000833501-mRNA-1"/>
    <property type="gene ID" value="ECPE_0000833501"/>
</dbReference>
<name>A0A183AMX4_9TREM</name>
<dbReference type="InterPro" id="IPR007110">
    <property type="entry name" value="Ig-like_dom"/>
</dbReference>
<reference evidence="2 3" key="2">
    <citation type="submission" date="2018-11" db="EMBL/GenBank/DDBJ databases">
        <authorList>
            <consortium name="Pathogen Informatics"/>
        </authorList>
    </citation>
    <scope>NUCLEOTIDE SEQUENCE [LARGE SCALE GENOMIC DNA]</scope>
    <source>
        <strain evidence="2 3">Egypt</strain>
    </source>
</reference>
<dbReference type="PROSITE" id="PS50835">
    <property type="entry name" value="IG_LIKE"/>
    <property type="match status" value="1"/>
</dbReference>
<evidence type="ECO:0000259" key="1">
    <source>
        <dbReference type="PROSITE" id="PS50835"/>
    </source>
</evidence>
<sequence>FRRIHWYPIIFDELSPAEQNEGFACEVSEPGEVCVWHRDFPDSIMDGPHEERDGRFVVSFDGILRGRDSATVFCIIGSPNALYNVSVVVFQSRLAVSHSEYANRSLDRTCMQTLIVLSQLRDRFHPTVPGIFEFCNPPATAPICPWPVIFTPMNETVQRINCAARGSPVPTVSILWNGCILTENSGAIHGISVHGYTAELRVQELFPRSSNSENAGLLTCIAQAGEYELTRHYLLYSGSSNNGLCASAVKENSLLCNQSE</sequence>
<dbReference type="OrthoDB" id="5984265at2759"/>
<feature type="domain" description="Ig-like" evidence="1">
    <location>
        <begin position="137"/>
        <end position="230"/>
    </location>
</feature>
<evidence type="ECO:0000313" key="4">
    <source>
        <dbReference type="WBParaSite" id="ECPE_0000833501-mRNA-1"/>
    </source>
</evidence>
<proteinExistence type="predicted"/>
<evidence type="ECO:0000313" key="3">
    <source>
        <dbReference type="Proteomes" id="UP000272942"/>
    </source>
</evidence>
<keyword evidence="3" id="KW-1185">Reference proteome</keyword>
<reference evidence="4" key="1">
    <citation type="submission" date="2016-06" db="UniProtKB">
        <authorList>
            <consortium name="WormBaseParasite"/>
        </authorList>
    </citation>
    <scope>IDENTIFICATION</scope>
</reference>
<accession>A0A183AMX4</accession>
<protein>
    <submittedName>
        <fullName evidence="4">Ig-like domain-containing protein</fullName>
    </submittedName>
</protein>
<dbReference type="Proteomes" id="UP000272942">
    <property type="component" value="Unassembled WGS sequence"/>
</dbReference>
<dbReference type="AlphaFoldDB" id="A0A183AMX4"/>
<organism evidence="4">
    <name type="scientific">Echinostoma caproni</name>
    <dbReference type="NCBI Taxonomy" id="27848"/>
    <lineage>
        <taxon>Eukaryota</taxon>
        <taxon>Metazoa</taxon>
        <taxon>Spiralia</taxon>
        <taxon>Lophotrochozoa</taxon>
        <taxon>Platyhelminthes</taxon>
        <taxon>Trematoda</taxon>
        <taxon>Digenea</taxon>
        <taxon>Plagiorchiida</taxon>
        <taxon>Echinostomata</taxon>
        <taxon>Echinostomatoidea</taxon>
        <taxon>Echinostomatidae</taxon>
        <taxon>Echinostoma</taxon>
    </lineage>
</organism>
<dbReference type="InterPro" id="IPR036179">
    <property type="entry name" value="Ig-like_dom_sf"/>
</dbReference>
<gene>
    <name evidence="2" type="ORF">ECPE_LOCUS8309</name>
</gene>
<dbReference type="SUPFAM" id="SSF48726">
    <property type="entry name" value="Immunoglobulin"/>
    <property type="match status" value="1"/>
</dbReference>
<dbReference type="EMBL" id="UZAN01045799">
    <property type="protein sequence ID" value="VDP83216.1"/>
    <property type="molecule type" value="Genomic_DNA"/>
</dbReference>